<keyword evidence="2 6" id="KW-0889">Transcription antitermination</keyword>
<dbReference type="Pfam" id="PF01029">
    <property type="entry name" value="NusB"/>
    <property type="match status" value="1"/>
</dbReference>
<dbReference type="RefSeq" id="WP_019401181.1">
    <property type="nucleotide sequence ID" value="NZ_JACIEN010000001.1"/>
</dbReference>
<keyword evidence="3 6" id="KW-0694">RNA-binding</keyword>
<keyword evidence="4 6" id="KW-0805">Transcription regulation</keyword>
<dbReference type="AlphaFoldDB" id="A0A840BYQ5"/>
<keyword evidence="9" id="KW-1185">Reference proteome</keyword>
<comment type="similarity">
    <text evidence="1 6">Belongs to the NusB family.</text>
</comment>
<evidence type="ECO:0000313" key="9">
    <source>
        <dbReference type="Proteomes" id="UP000577362"/>
    </source>
</evidence>
<evidence type="ECO:0000256" key="5">
    <source>
        <dbReference type="ARBA" id="ARBA00023163"/>
    </source>
</evidence>
<keyword evidence="5 6" id="KW-0804">Transcription</keyword>
<evidence type="ECO:0000256" key="1">
    <source>
        <dbReference type="ARBA" id="ARBA00005952"/>
    </source>
</evidence>
<dbReference type="GO" id="GO:0003723">
    <property type="term" value="F:RNA binding"/>
    <property type="evidence" value="ECO:0007669"/>
    <property type="project" value="UniProtKB-UniRule"/>
</dbReference>
<proteinExistence type="inferred from homology"/>
<name>A0A840BYQ5_9HYPH</name>
<dbReference type="InterPro" id="IPR011605">
    <property type="entry name" value="NusB_fam"/>
</dbReference>
<dbReference type="GO" id="GO:0006353">
    <property type="term" value="P:DNA-templated transcription termination"/>
    <property type="evidence" value="ECO:0007669"/>
    <property type="project" value="UniProtKB-UniRule"/>
</dbReference>
<sequence>MSRSEMRSAARLAAVQALYEMDIAGTGVMEAVAEFENHWIGREIEGVTFRAPDVDLFRDLIAGVVREQKLVDRRLDEALAKGWPLKRVEVVLRAVLRAGAYELFFRKDIPVRVTISEYVDVARAFYDEDEPGLVNAVLDALARSVRAAELAARP</sequence>
<feature type="domain" description="NusB/RsmB/TIM44" evidence="7">
    <location>
        <begin position="9"/>
        <end position="143"/>
    </location>
</feature>
<gene>
    <name evidence="6" type="primary">nusB</name>
    <name evidence="8" type="ORF">GGR16_000912</name>
</gene>
<dbReference type="InterPro" id="IPR006027">
    <property type="entry name" value="NusB_RsmB_TIM44"/>
</dbReference>
<evidence type="ECO:0000256" key="6">
    <source>
        <dbReference type="HAMAP-Rule" id="MF_00073"/>
    </source>
</evidence>
<dbReference type="GO" id="GO:0031564">
    <property type="term" value="P:transcription antitermination"/>
    <property type="evidence" value="ECO:0007669"/>
    <property type="project" value="UniProtKB-KW"/>
</dbReference>
<accession>A0A840BYQ5</accession>
<evidence type="ECO:0000256" key="4">
    <source>
        <dbReference type="ARBA" id="ARBA00023015"/>
    </source>
</evidence>
<dbReference type="EMBL" id="JACIEN010000001">
    <property type="protein sequence ID" value="MBB4015906.1"/>
    <property type="molecule type" value="Genomic_DNA"/>
</dbReference>
<comment type="function">
    <text evidence="6">Involved in transcription antitermination. Required for transcription of ribosomal RNA (rRNA) genes. Binds specifically to the boxA antiterminator sequence of the ribosomal RNA (rrn) operons.</text>
</comment>
<dbReference type="GO" id="GO:0005829">
    <property type="term" value="C:cytosol"/>
    <property type="evidence" value="ECO:0007669"/>
    <property type="project" value="TreeGrafter"/>
</dbReference>
<dbReference type="NCBIfam" id="TIGR01951">
    <property type="entry name" value="nusB"/>
    <property type="match status" value="1"/>
</dbReference>
<dbReference type="SUPFAM" id="SSF48013">
    <property type="entry name" value="NusB-like"/>
    <property type="match status" value="1"/>
</dbReference>
<protein>
    <recommendedName>
        <fullName evidence="6">Transcription antitermination protein NusB</fullName>
    </recommendedName>
    <alternativeName>
        <fullName evidence="6">Antitermination factor NusB</fullName>
    </alternativeName>
</protein>
<dbReference type="PANTHER" id="PTHR11078:SF3">
    <property type="entry name" value="ANTITERMINATION NUSB DOMAIN-CONTAINING PROTEIN"/>
    <property type="match status" value="1"/>
</dbReference>
<dbReference type="Proteomes" id="UP000577362">
    <property type="component" value="Unassembled WGS sequence"/>
</dbReference>
<comment type="caution">
    <text evidence="8">The sequence shown here is derived from an EMBL/GenBank/DDBJ whole genome shotgun (WGS) entry which is preliminary data.</text>
</comment>
<evidence type="ECO:0000259" key="7">
    <source>
        <dbReference type="Pfam" id="PF01029"/>
    </source>
</evidence>
<dbReference type="InterPro" id="IPR035926">
    <property type="entry name" value="NusB-like_sf"/>
</dbReference>
<evidence type="ECO:0000256" key="2">
    <source>
        <dbReference type="ARBA" id="ARBA00022814"/>
    </source>
</evidence>
<reference evidence="8 9" key="1">
    <citation type="submission" date="2020-08" db="EMBL/GenBank/DDBJ databases">
        <title>Genomic Encyclopedia of Type Strains, Phase IV (KMG-IV): sequencing the most valuable type-strain genomes for metagenomic binning, comparative biology and taxonomic classification.</title>
        <authorList>
            <person name="Goeker M."/>
        </authorList>
    </citation>
    <scope>NUCLEOTIDE SEQUENCE [LARGE SCALE GENOMIC DNA]</scope>
    <source>
        <strain evidence="8 9">DSM 103737</strain>
    </source>
</reference>
<dbReference type="Gene3D" id="1.10.940.10">
    <property type="entry name" value="NusB-like"/>
    <property type="match status" value="1"/>
</dbReference>
<evidence type="ECO:0000256" key="3">
    <source>
        <dbReference type="ARBA" id="ARBA00022884"/>
    </source>
</evidence>
<evidence type="ECO:0000313" key="8">
    <source>
        <dbReference type="EMBL" id="MBB4015906.1"/>
    </source>
</evidence>
<organism evidence="8 9">
    <name type="scientific">Chelatococcus caeni</name>
    <dbReference type="NCBI Taxonomy" id="1348468"/>
    <lineage>
        <taxon>Bacteria</taxon>
        <taxon>Pseudomonadati</taxon>
        <taxon>Pseudomonadota</taxon>
        <taxon>Alphaproteobacteria</taxon>
        <taxon>Hyphomicrobiales</taxon>
        <taxon>Chelatococcaceae</taxon>
        <taxon>Chelatococcus</taxon>
    </lineage>
</organism>
<dbReference type="PANTHER" id="PTHR11078">
    <property type="entry name" value="N UTILIZATION SUBSTANCE PROTEIN B-RELATED"/>
    <property type="match status" value="1"/>
</dbReference>
<dbReference type="HAMAP" id="MF_00073">
    <property type="entry name" value="NusB"/>
    <property type="match status" value="1"/>
</dbReference>